<evidence type="ECO:0000313" key="2">
    <source>
        <dbReference type="Proteomes" id="UP000257109"/>
    </source>
</evidence>
<protein>
    <submittedName>
        <fullName evidence="1">Uncharacterized protein</fullName>
    </submittedName>
</protein>
<dbReference type="OrthoDB" id="1729000at2759"/>
<gene>
    <name evidence="1" type="ORF">CR513_51413</name>
</gene>
<dbReference type="EMBL" id="QJKJ01012100">
    <property type="protein sequence ID" value="RDX69470.1"/>
    <property type="molecule type" value="Genomic_DNA"/>
</dbReference>
<organism evidence="1 2">
    <name type="scientific">Mucuna pruriens</name>
    <name type="common">Velvet bean</name>
    <name type="synonym">Dolichos pruriens</name>
    <dbReference type="NCBI Taxonomy" id="157652"/>
    <lineage>
        <taxon>Eukaryota</taxon>
        <taxon>Viridiplantae</taxon>
        <taxon>Streptophyta</taxon>
        <taxon>Embryophyta</taxon>
        <taxon>Tracheophyta</taxon>
        <taxon>Spermatophyta</taxon>
        <taxon>Magnoliopsida</taxon>
        <taxon>eudicotyledons</taxon>
        <taxon>Gunneridae</taxon>
        <taxon>Pentapetalae</taxon>
        <taxon>rosids</taxon>
        <taxon>fabids</taxon>
        <taxon>Fabales</taxon>
        <taxon>Fabaceae</taxon>
        <taxon>Papilionoideae</taxon>
        <taxon>50 kb inversion clade</taxon>
        <taxon>NPAAA clade</taxon>
        <taxon>indigoferoid/millettioid clade</taxon>
        <taxon>Phaseoleae</taxon>
        <taxon>Mucuna</taxon>
    </lineage>
</organism>
<dbReference type="Proteomes" id="UP000257109">
    <property type="component" value="Unassembled WGS sequence"/>
</dbReference>
<evidence type="ECO:0000313" key="1">
    <source>
        <dbReference type="EMBL" id="RDX69470.1"/>
    </source>
</evidence>
<keyword evidence="2" id="KW-1185">Reference proteome</keyword>
<dbReference type="STRING" id="157652.A0A371ETT8"/>
<name>A0A371ETT8_MUCPR</name>
<accession>A0A371ETT8</accession>
<reference evidence="1" key="1">
    <citation type="submission" date="2018-05" db="EMBL/GenBank/DDBJ databases">
        <title>Draft genome of Mucuna pruriens seed.</title>
        <authorList>
            <person name="Nnadi N.E."/>
            <person name="Vos R."/>
            <person name="Hasami M.H."/>
            <person name="Devisetty U.K."/>
            <person name="Aguiy J.C."/>
        </authorList>
    </citation>
    <scope>NUCLEOTIDE SEQUENCE [LARGE SCALE GENOMIC DNA]</scope>
    <source>
        <strain evidence="1">JCA_2017</strain>
    </source>
</reference>
<dbReference type="AlphaFoldDB" id="A0A371ETT8"/>
<proteinExistence type="predicted"/>
<comment type="caution">
    <text evidence="1">The sequence shown here is derived from an EMBL/GenBank/DDBJ whole genome shotgun (WGS) entry which is preliminary data.</text>
</comment>
<sequence length="120" mass="13467">MSKRQMFRPYDLPYDASFILASNYVSKTITTYQAKTTQNNNPRNRRDILIGLGGLYDATSLDSNSCPLPDPTNCVPVNVPDPDLNCCPPFFAIGYKLPPLKFARIRQPAHLVSDEYIAKV</sequence>
<feature type="non-terminal residue" evidence="1">
    <location>
        <position position="1"/>
    </location>
</feature>